<keyword evidence="1" id="KW-1133">Transmembrane helix</keyword>
<keyword evidence="1" id="KW-0472">Membrane</keyword>
<name>W8P6Z9_9EURY</name>
<evidence type="ECO:0000313" key="2">
    <source>
        <dbReference type="EMBL" id="AHL23300.1"/>
    </source>
</evidence>
<protein>
    <submittedName>
        <fullName evidence="2">Uncharacterized protein</fullName>
    </submittedName>
</protein>
<reference evidence="2 3" key="1">
    <citation type="submission" date="2014-02" db="EMBL/GenBank/DDBJ databases">
        <title>Genome Sequence of an Hyperthermophilic Archaeon, Thermococcus nautili 30-1, producing viral vesicles.</title>
        <authorList>
            <person name="Oberto J."/>
            <person name="Gaudin M."/>
            <person name="Cossu M."/>
            <person name="Gorlas A."/>
            <person name="Slesarev A."/>
            <person name="Marguet E."/>
            <person name="Forterre P."/>
        </authorList>
    </citation>
    <scope>NUCLEOTIDE SEQUENCE [LARGE SCALE GENOMIC DNA]</scope>
    <source>
        <strain evidence="2 3">30-1</strain>
    </source>
</reference>
<gene>
    <name evidence="2" type="ORF">BD01_1697</name>
</gene>
<evidence type="ECO:0000256" key="1">
    <source>
        <dbReference type="SAM" id="Phobius"/>
    </source>
</evidence>
<proteinExistence type="predicted"/>
<keyword evidence="3" id="KW-1185">Reference proteome</keyword>
<dbReference type="HOGENOM" id="CLU_3021169_0_0_2"/>
<dbReference type="KEGG" id="tnu:BD01_1697"/>
<dbReference type="AlphaFoldDB" id="W8P6Z9"/>
<dbReference type="EMBL" id="CP007264">
    <property type="protein sequence ID" value="AHL23300.1"/>
    <property type="molecule type" value="Genomic_DNA"/>
</dbReference>
<dbReference type="Proteomes" id="UP000019434">
    <property type="component" value="Chromosome"/>
</dbReference>
<feature type="transmembrane region" description="Helical" evidence="1">
    <location>
        <begin position="12"/>
        <end position="34"/>
    </location>
</feature>
<organism evidence="2 3">
    <name type="scientific">Thermococcus nautili</name>
    <dbReference type="NCBI Taxonomy" id="195522"/>
    <lineage>
        <taxon>Archaea</taxon>
        <taxon>Methanobacteriati</taxon>
        <taxon>Methanobacteriota</taxon>
        <taxon>Thermococci</taxon>
        <taxon>Thermococcales</taxon>
        <taxon>Thermococcaceae</taxon>
        <taxon>Thermococcus</taxon>
    </lineage>
</organism>
<sequence>MSKAFNLVPPSAAAAPMKALLGVVQLISASSFLFSPVRRLYSKATVRLLASLWAA</sequence>
<keyword evidence="1" id="KW-0812">Transmembrane</keyword>
<evidence type="ECO:0000313" key="3">
    <source>
        <dbReference type="Proteomes" id="UP000019434"/>
    </source>
</evidence>
<accession>W8P6Z9</accession>